<gene>
    <name evidence="1" type="ORF">LCGC14_1452790</name>
</gene>
<name>A0A0F9LXY9_9ZZZZ</name>
<organism evidence="1">
    <name type="scientific">marine sediment metagenome</name>
    <dbReference type="NCBI Taxonomy" id="412755"/>
    <lineage>
        <taxon>unclassified sequences</taxon>
        <taxon>metagenomes</taxon>
        <taxon>ecological metagenomes</taxon>
    </lineage>
</organism>
<protein>
    <submittedName>
        <fullName evidence="1">Uncharacterized protein</fullName>
    </submittedName>
</protein>
<sequence length="107" mass="12385">MSKEEKAKKQAKIIEQLFLWLGMIKQMGLDVEFLKESSQSFIEQVEQKESIGIMFNMNALEDAKILKARTKVLDCIIALFDSINERDEITQESLSLKNKRSELAELF</sequence>
<comment type="caution">
    <text evidence="1">The sequence shown here is derived from an EMBL/GenBank/DDBJ whole genome shotgun (WGS) entry which is preliminary data.</text>
</comment>
<accession>A0A0F9LXY9</accession>
<dbReference type="AlphaFoldDB" id="A0A0F9LXY9"/>
<evidence type="ECO:0000313" key="1">
    <source>
        <dbReference type="EMBL" id="KKM69250.1"/>
    </source>
</evidence>
<reference evidence="1" key="1">
    <citation type="journal article" date="2015" name="Nature">
        <title>Complex archaea that bridge the gap between prokaryotes and eukaryotes.</title>
        <authorList>
            <person name="Spang A."/>
            <person name="Saw J.H."/>
            <person name="Jorgensen S.L."/>
            <person name="Zaremba-Niedzwiedzka K."/>
            <person name="Martijn J."/>
            <person name="Lind A.E."/>
            <person name="van Eijk R."/>
            <person name="Schleper C."/>
            <person name="Guy L."/>
            <person name="Ettema T.J."/>
        </authorList>
    </citation>
    <scope>NUCLEOTIDE SEQUENCE</scope>
</reference>
<proteinExistence type="predicted"/>
<dbReference type="EMBL" id="LAZR01010021">
    <property type="protein sequence ID" value="KKM69250.1"/>
    <property type="molecule type" value="Genomic_DNA"/>
</dbReference>